<dbReference type="Pfam" id="PF04082">
    <property type="entry name" value="Fungal_trans"/>
    <property type="match status" value="1"/>
</dbReference>
<feature type="domain" description="Zn(2)-C6 fungal-type" evidence="8">
    <location>
        <begin position="40"/>
        <end position="70"/>
    </location>
</feature>
<dbReference type="InterPro" id="IPR001138">
    <property type="entry name" value="Zn2Cys6_DnaBD"/>
</dbReference>
<keyword evidence="3" id="KW-0805">Transcription regulation</keyword>
<protein>
    <recommendedName>
        <fullName evidence="8">Zn(2)-C6 fungal-type domain-containing protein</fullName>
    </recommendedName>
</protein>
<feature type="compositionally biased region" description="Low complexity" evidence="7">
    <location>
        <begin position="1"/>
        <end position="18"/>
    </location>
</feature>
<dbReference type="PROSITE" id="PS50048">
    <property type="entry name" value="ZN2_CY6_FUNGAL_2"/>
    <property type="match status" value="1"/>
</dbReference>
<evidence type="ECO:0000313" key="9">
    <source>
        <dbReference type="EMBL" id="KAL2849714.1"/>
    </source>
</evidence>
<keyword evidence="6" id="KW-0539">Nucleus</keyword>
<dbReference type="EMBL" id="JBFXLR010000022">
    <property type="protein sequence ID" value="KAL2849714.1"/>
    <property type="molecule type" value="Genomic_DNA"/>
</dbReference>
<dbReference type="SMART" id="SM00066">
    <property type="entry name" value="GAL4"/>
    <property type="match status" value="1"/>
</dbReference>
<dbReference type="PANTHER" id="PTHR46910">
    <property type="entry name" value="TRANSCRIPTION FACTOR PDR1"/>
    <property type="match status" value="1"/>
</dbReference>
<dbReference type="InterPro" id="IPR007219">
    <property type="entry name" value="XnlR_reg_dom"/>
</dbReference>
<evidence type="ECO:0000256" key="3">
    <source>
        <dbReference type="ARBA" id="ARBA00023015"/>
    </source>
</evidence>
<keyword evidence="4" id="KW-0238">DNA-binding</keyword>
<dbReference type="SUPFAM" id="SSF57701">
    <property type="entry name" value="Zn2/Cys6 DNA-binding domain"/>
    <property type="match status" value="1"/>
</dbReference>
<evidence type="ECO:0000259" key="8">
    <source>
        <dbReference type="PROSITE" id="PS50048"/>
    </source>
</evidence>
<dbReference type="Proteomes" id="UP001610444">
    <property type="component" value="Unassembled WGS sequence"/>
</dbReference>
<comment type="caution">
    <text evidence="9">The sequence shown here is derived from an EMBL/GenBank/DDBJ whole genome shotgun (WGS) entry which is preliminary data.</text>
</comment>
<evidence type="ECO:0000256" key="2">
    <source>
        <dbReference type="ARBA" id="ARBA00022723"/>
    </source>
</evidence>
<organism evidence="9 10">
    <name type="scientific">Aspergillus pseudodeflectus</name>
    <dbReference type="NCBI Taxonomy" id="176178"/>
    <lineage>
        <taxon>Eukaryota</taxon>
        <taxon>Fungi</taxon>
        <taxon>Dikarya</taxon>
        <taxon>Ascomycota</taxon>
        <taxon>Pezizomycotina</taxon>
        <taxon>Eurotiomycetes</taxon>
        <taxon>Eurotiomycetidae</taxon>
        <taxon>Eurotiales</taxon>
        <taxon>Aspergillaceae</taxon>
        <taxon>Aspergillus</taxon>
        <taxon>Aspergillus subgen. Nidulantes</taxon>
    </lineage>
</organism>
<dbReference type="InterPro" id="IPR036864">
    <property type="entry name" value="Zn2-C6_fun-type_DNA-bd_sf"/>
</dbReference>
<evidence type="ECO:0000256" key="6">
    <source>
        <dbReference type="ARBA" id="ARBA00023242"/>
    </source>
</evidence>
<evidence type="ECO:0000313" key="10">
    <source>
        <dbReference type="Proteomes" id="UP001610444"/>
    </source>
</evidence>
<accession>A0ABR4KBQ6</accession>
<keyword evidence="5" id="KW-0804">Transcription</keyword>
<dbReference type="RefSeq" id="XP_070898939.1">
    <property type="nucleotide sequence ID" value="XM_071045686.1"/>
</dbReference>
<evidence type="ECO:0000256" key="1">
    <source>
        <dbReference type="ARBA" id="ARBA00004123"/>
    </source>
</evidence>
<dbReference type="Pfam" id="PF00172">
    <property type="entry name" value="Zn_clus"/>
    <property type="match status" value="1"/>
</dbReference>
<reference evidence="9 10" key="1">
    <citation type="submission" date="2024-07" db="EMBL/GenBank/DDBJ databases">
        <title>Section-level genome sequencing and comparative genomics of Aspergillus sections Usti and Cavernicolus.</title>
        <authorList>
            <consortium name="Lawrence Berkeley National Laboratory"/>
            <person name="Nybo J.L."/>
            <person name="Vesth T.C."/>
            <person name="Theobald S."/>
            <person name="Frisvad J.C."/>
            <person name="Larsen T.O."/>
            <person name="Kjaerboelling I."/>
            <person name="Rothschild-Mancinelli K."/>
            <person name="Lyhne E.K."/>
            <person name="Kogle M.E."/>
            <person name="Barry K."/>
            <person name="Clum A."/>
            <person name="Na H."/>
            <person name="Ledsgaard L."/>
            <person name="Lin J."/>
            <person name="Lipzen A."/>
            <person name="Kuo A."/>
            <person name="Riley R."/>
            <person name="Mondo S."/>
            <person name="LaButti K."/>
            <person name="Haridas S."/>
            <person name="Pangalinan J."/>
            <person name="Salamov A.A."/>
            <person name="Simmons B.A."/>
            <person name="Magnuson J.K."/>
            <person name="Chen J."/>
            <person name="Drula E."/>
            <person name="Henrissat B."/>
            <person name="Wiebenga A."/>
            <person name="Lubbers R.J."/>
            <person name="Gomes A.C."/>
            <person name="Macurrencykelacurrency M.R."/>
            <person name="Stajich J."/>
            <person name="Grigoriev I.V."/>
            <person name="Mortensen U.H."/>
            <person name="De vries R.P."/>
            <person name="Baker S.E."/>
            <person name="Andersen M.R."/>
        </authorList>
    </citation>
    <scope>NUCLEOTIDE SEQUENCE [LARGE SCALE GENOMIC DNA]</scope>
    <source>
        <strain evidence="9 10">CBS 756.74</strain>
    </source>
</reference>
<dbReference type="InterPro" id="IPR050987">
    <property type="entry name" value="AtrR-like"/>
</dbReference>
<comment type="subcellular location">
    <subcellularLocation>
        <location evidence="1">Nucleus</location>
    </subcellularLocation>
</comment>
<dbReference type="CDD" id="cd12148">
    <property type="entry name" value="fungal_TF_MHR"/>
    <property type="match status" value="1"/>
</dbReference>
<evidence type="ECO:0000256" key="4">
    <source>
        <dbReference type="ARBA" id="ARBA00023125"/>
    </source>
</evidence>
<evidence type="ECO:0000256" key="7">
    <source>
        <dbReference type="SAM" id="MobiDB-lite"/>
    </source>
</evidence>
<evidence type="ECO:0000256" key="5">
    <source>
        <dbReference type="ARBA" id="ARBA00023163"/>
    </source>
</evidence>
<dbReference type="GeneID" id="98160850"/>
<dbReference type="CDD" id="cd00067">
    <property type="entry name" value="GAL4"/>
    <property type="match status" value="1"/>
</dbReference>
<keyword evidence="10" id="KW-1185">Reference proteome</keyword>
<dbReference type="Gene3D" id="4.10.240.10">
    <property type="entry name" value="Zn(2)-C6 fungal-type DNA-binding domain"/>
    <property type="match status" value="1"/>
</dbReference>
<dbReference type="PANTHER" id="PTHR46910:SF37">
    <property type="entry name" value="ZN(II)2CYS6 TRANSCRIPTION FACTOR (EUROFUNG)"/>
    <property type="match status" value="1"/>
</dbReference>
<keyword evidence="2" id="KW-0479">Metal-binding</keyword>
<name>A0ABR4KBQ6_9EURO</name>
<proteinExistence type="predicted"/>
<gene>
    <name evidence="9" type="ORF">BJX68DRAFT_267030</name>
</gene>
<feature type="region of interest" description="Disordered" evidence="7">
    <location>
        <begin position="1"/>
        <end position="42"/>
    </location>
</feature>
<sequence>MPPSRSSSSSQNGLSTNGGSAGVSVSRRRPREDDDTQGPPCTQCRTRKVKCDRQQPDCSNCRRGGVACEYSNSTSRVYQVKELLDAFSTVTSRLDRIESTLASLVDQLKRPGATGLISPSTSDASREVVEVSGSTTGEHRVDHLNQNQDHVPDHDADGTELNETYPAALSLFRSLHRRLERAVNSDCSEPHDRRDLWVYAAQHPGARQILRGQLDKFPFAGGCLDFPITSDGQRVIAPPRWAVEDCVETYLEHINSVTPIFDKTDLQDGIAFYYDSPPCQQVCAQALTYSNVLLLAKTLDSHVQRTRPREPDQVAAELEQTRALIRNCDRALEGLAEFMKPTMEYLRALLTLALVCQQYYSAPVYSRVLSSVTGVVRAMGLHQTTLSLSTSWEDMSESERLFWIAYAMDKQNVFLAGQAGELYLFDCRFPLHPVDCEHPSPRQHFGALTHLMAIWEDIYLKLYSPRSTMYSTDSRSSQAQTLRQDLARWEAAHKGLLNPTVIDSAHSPNLNLHSSTTELTYALHVTQLLISRCDSSLPITNRYRTPSLAALTTIASYDRDHPNTHTHASMATLSRMFRNYPMIPFHDLFISLLTSSKTKQIFNETAETLQATHRALSLLQNEHWLESYYIKLYSGFSWCTEQVEILYTMLAYFSDQGACPDLEEFAGIGSGRGMDLESLIAAYEAECGHQHCERGPDADEGTRIERIMGLGDSFFDVAGGIF</sequence>